<keyword evidence="2" id="KW-1185">Reference proteome</keyword>
<gene>
    <name evidence="1" type="ORF">JRV97_03610</name>
</gene>
<dbReference type="EMBL" id="CP069362">
    <property type="protein sequence ID" value="WGS65652.1"/>
    <property type="molecule type" value="Genomic_DNA"/>
</dbReference>
<proteinExistence type="predicted"/>
<name>A0ABY8PSR0_9BACT</name>
<dbReference type="RefSeq" id="WP_281000267.1">
    <property type="nucleotide sequence ID" value="NZ_CP069362.1"/>
</dbReference>
<protein>
    <recommendedName>
        <fullName evidence="3">Outer membrane protein beta-barrel domain-containing protein</fullName>
    </recommendedName>
</protein>
<evidence type="ECO:0000313" key="2">
    <source>
        <dbReference type="Proteomes" id="UP001232493"/>
    </source>
</evidence>
<dbReference type="Proteomes" id="UP001232493">
    <property type="component" value="Chromosome"/>
</dbReference>
<accession>A0ABY8PSR0</accession>
<evidence type="ECO:0008006" key="3">
    <source>
        <dbReference type="Google" id="ProtNLM"/>
    </source>
</evidence>
<organism evidence="1 2">
    <name type="scientific">Marinitoga aeolica</name>
    <dbReference type="NCBI Taxonomy" id="2809031"/>
    <lineage>
        <taxon>Bacteria</taxon>
        <taxon>Thermotogati</taxon>
        <taxon>Thermotogota</taxon>
        <taxon>Thermotogae</taxon>
        <taxon>Petrotogales</taxon>
        <taxon>Petrotogaceae</taxon>
        <taxon>Marinitoga</taxon>
    </lineage>
</organism>
<reference evidence="1 2" key="1">
    <citation type="submission" date="2021-02" db="EMBL/GenBank/DDBJ databases">
        <title>Characterization of Marinitoga sp. nov. str. BP5-C20A.</title>
        <authorList>
            <person name="Erauso G."/>
            <person name="Postec A."/>
        </authorList>
    </citation>
    <scope>NUCLEOTIDE SEQUENCE [LARGE SCALE GENOMIC DNA]</scope>
    <source>
        <strain evidence="1 2">BP5-C20A</strain>
    </source>
</reference>
<evidence type="ECO:0000313" key="1">
    <source>
        <dbReference type="EMBL" id="WGS65652.1"/>
    </source>
</evidence>
<sequence length="285" mass="32270">MKKIIIISLLIISVFGFAIKSDIVPQHEQGFFVNFENIGYSLSSIEISTAPLLDILGVYNIGFRYYLEKNIVLDLNGGIIDPFVLPSYFGEPRPTDGYLYIYYFNGYNHNNFNFGNFSLKTHIQPSLYGISMQINDVNNKPFNLGLNAITIKGFSQLGYYLADNLELFGGVEGGYLLSVNVNPDPNDPDFNQVIRKAKDESLYSIGRGGIRFYSGDVFGVELGYRITLVDGFLKFLQGYNATDYIYNSFSLTSIYTAILNEEDPFKDINIPFITTDYYLSFTVKF</sequence>